<protein>
    <submittedName>
        <fullName evidence="2">Uncharacterized protein</fullName>
    </submittedName>
</protein>
<evidence type="ECO:0000313" key="2">
    <source>
        <dbReference type="EMBL" id="KAG0446909.1"/>
    </source>
</evidence>
<name>A0A835P762_VANPL</name>
<comment type="caution">
    <text evidence="2">The sequence shown here is derived from an EMBL/GenBank/DDBJ whole genome shotgun (WGS) entry which is preliminary data.</text>
</comment>
<dbReference type="AlphaFoldDB" id="A0A835P762"/>
<evidence type="ECO:0000313" key="3">
    <source>
        <dbReference type="Proteomes" id="UP000639772"/>
    </source>
</evidence>
<proteinExistence type="predicted"/>
<organism evidence="2 3">
    <name type="scientific">Vanilla planifolia</name>
    <name type="common">Vanilla</name>
    <dbReference type="NCBI Taxonomy" id="51239"/>
    <lineage>
        <taxon>Eukaryota</taxon>
        <taxon>Viridiplantae</taxon>
        <taxon>Streptophyta</taxon>
        <taxon>Embryophyta</taxon>
        <taxon>Tracheophyta</taxon>
        <taxon>Spermatophyta</taxon>
        <taxon>Magnoliopsida</taxon>
        <taxon>Liliopsida</taxon>
        <taxon>Asparagales</taxon>
        <taxon>Orchidaceae</taxon>
        <taxon>Vanilloideae</taxon>
        <taxon>Vanilleae</taxon>
        <taxon>Vanilla</taxon>
    </lineage>
</organism>
<dbReference type="Proteomes" id="UP000639772">
    <property type="component" value="Unassembled WGS sequence"/>
</dbReference>
<dbReference type="EMBL" id="JADCNM010000529">
    <property type="protein sequence ID" value="KAG0446909.1"/>
    <property type="molecule type" value="Genomic_DNA"/>
</dbReference>
<evidence type="ECO:0000256" key="1">
    <source>
        <dbReference type="SAM" id="MobiDB-lite"/>
    </source>
</evidence>
<feature type="region of interest" description="Disordered" evidence="1">
    <location>
        <begin position="75"/>
        <end position="121"/>
    </location>
</feature>
<gene>
    <name evidence="2" type="ORF">HPP92_028582</name>
</gene>
<sequence>MVKGWLDCFRKKTEATDCPILIITTVQTLESKDKVADPRHEISFHKNKEWGKVEAPHRYGSLLASDSHLPFLRNNRANNTRWTPPKRPRMEQWGRKGGGSVKPPPTPRAAFNSPLVALAAS</sequence>
<reference evidence="2 3" key="1">
    <citation type="journal article" date="2020" name="Nat. Food">
        <title>A phased Vanilla planifolia genome enables genetic improvement of flavour and production.</title>
        <authorList>
            <person name="Hasing T."/>
            <person name="Tang H."/>
            <person name="Brym M."/>
            <person name="Khazi F."/>
            <person name="Huang T."/>
            <person name="Chambers A.H."/>
        </authorList>
    </citation>
    <scope>NUCLEOTIDE SEQUENCE [LARGE SCALE GENOMIC DNA]</scope>
    <source>
        <tissue evidence="2">Leaf</tissue>
    </source>
</reference>
<accession>A0A835P762</accession>